<protein>
    <submittedName>
        <fullName evidence="1">Uncharacterized protein</fullName>
    </submittedName>
</protein>
<feature type="non-terminal residue" evidence="1">
    <location>
        <position position="73"/>
    </location>
</feature>
<sequence>TGDGTLHAWSIYMRNEVACWNSHIGVATCLKWAPHRAICSSALSWSAEKTSSSTAWHAVSTGTMFTVYYKPRK</sequence>
<reference evidence="1" key="1">
    <citation type="submission" date="2022-04" db="EMBL/GenBank/DDBJ databases">
        <title>A functionally conserved STORR gene fusion in Papaver species that diverged 16.8 million years ago.</title>
        <authorList>
            <person name="Catania T."/>
        </authorList>
    </citation>
    <scope>NUCLEOTIDE SEQUENCE</scope>
    <source>
        <strain evidence="1">S-188037</strain>
    </source>
</reference>
<dbReference type="Proteomes" id="UP001202328">
    <property type="component" value="Unassembled WGS sequence"/>
</dbReference>
<name>A0AAD4T6R6_9MAGN</name>
<organism evidence="1 2">
    <name type="scientific">Papaver atlanticum</name>
    <dbReference type="NCBI Taxonomy" id="357466"/>
    <lineage>
        <taxon>Eukaryota</taxon>
        <taxon>Viridiplantae</taxon>
        <taxon>Streptophyta</taxon>
        <taxon>Embryophyta</taxon>
        <taxon>Tracheophyta</taxon>
        <taxon>Spermatophyta</taxon>
        <taxon>Magnoliopsida</taxon>
        <taxon>Ranunculales</taxon>
        <taxon>Papaveraceae</taxon>
        <taxon>Papaveroideae</taxon>
        <taxon>Papaver</taxon>
    </lineage>
</organism>
<evidence type="ECO:0000313" key="2">
    <source>
        <dbReference type="Proteomes" id="UP001202328"/>
    </source>
</evidence>
<comment type="caution">
    <text evidence="1">The sequence shown here is derived from an EMBL/GenBank/DDBJ whole genome shotgun (WGS) entry which is preliminary data.</text>
</comment>
<accession>A0AAD4T6R6</accession>
<dbReference type="EMBL" id="JAJJMB010004055">
    <property type="protein sequence ID" value="KAI3944382.1"/>
    <property type="molecule type" value="Genomic_DNA"/>
</dbReference>
<dbReference type="AlphaFoldDB" id="A0AAD4T6R6"/>
<evidence type="ECO:0000313" key="1">
    <source>
        <dbReference type="EMBL" id="KAI3944382.1"/>
    </source>
</evidence>
<gene>
    <name evidence="1" type="ORF">MKW98_006543</name>
</gene>
<proteinExistence type="predicted"/>
<keyword evidence="2" id="KW-1185">Reference proteome</keyword>